<sequence length="283" mass="32734">MIYGKPLFFRTEELLIIKSARVHIVSKWLKTIAIRKDSNVRRLVPETRRFDRNTLRAMLNRYGMVYVKPVSGTYGNGVMRVEQSGGSYAYQSGETKRKFGAYDSLYRSILIHKRKRPYLVQRGIRLLKYKGRRFDIRVMVQRNPRRNWETTGIIGRVAHPKKIVTNYHSGGKPTAIRTLLQSYVSGNSLSQIEYRLSKAGLDAANALSRTYPGVNMVGADIGLDASFHPWIIELNTMPDPYLFRHLKDKSISRKVLRYARALRRIPPARLRKSKALVKKRKAR</sequence>
<protein>
    <submittedName>
        <fullName evidence="1">YheC/YheD family protein</fullName>
    </submittedName>
</protein>
<keyword evidence="2" id="KW-1185">Reference proteome</keyword>
<dbReference type="EMBL" id="JBHSNC010000038">
    <property type="protein sequence ID" value="MFC5530244.1"/>
    <property type="molecule type" value="Genomic_DNA"/>
</dbReference>
<dbReference type="Proteomes" id="UP001596108">
    <property type="component" value="Unassembled WGS sequence"/>
</dbReference>
<organism evidence="1 2">
    <name type="scientific">Cohnella yongneupensis</name>
    <dbReference type="NCBI Taxonomy" id="425006"/>
    <lineage>
        <taxon>Bacteria</taxon>
        <taxon>Bacillati</taxon>
        <taxon>Bacillota</taxon>
        <taxon>Bacilli</taxon>
        <taxon>Bacillales</taxon>
        <taxon>Paenibacillaceae</taxon>
        <taxon>Cohnella</taxon>
    </lineage>
</organism>
<evidence type="ECO:0000313" key="1">
    <source>
        <dbReference type="EMBL" id="MFC5530244.1"/>
    </source>
</evidence>
<evidence type="ECO:0000313" key="2">
    <source>
        <dbReference type="Proteomes" id="UP001596108"/>
    </source>
</evidence>
<proteinExistence type="predicted"/>
<reference evidence="2" key="1">
    <citation type="journal article" date="2019" name="Int. J. Syst. Evol. Microbiol.">
        <title>The Global Catalogue of Microorganisms (GCM) 10K type strain sequencing project: providing services to taxonomists for standard genome sequencing and annotation.</title>
        <authorList>
            <consortium name="The Broad Institute Genomics Platform"/>
            <consortium name="The Broad Institute Genome Sequencing Center for Infectious Disease"/>
            <person name="Wu L."/>
            <person name="Ma J."/>
        </authorList>
    </citation>
    <scope>NUCLEOTIDE SEQUENCE [LARGE SCALE GENOMIC DNA]</scope>
    <source>
        <strain evidence="2">CGMCC 1.18578</strain>
    </source>
</reference>
<dbReference type="Pfam" id="PF14398">
    <property type="entry name" value="ATPgrasp_YheCD"/>
    <property type="match status" value="1"/>
</dbReference>
<gene>
    <name evidence="1" type="ORF">ACFPQ4_12475</name>
</gene>
<dbReference type="Gene3D" id="3.30.470.20">
    <property type="entry name" value="ATP-grasp fold, B domain"/>
    <property type="match status" value="1"/>
</dbReference>
<comment type="caution">
    <text evidence="1">The sequence shown here is derived from an EMBL/GenBank/DDBJ whole genome shotgun (WGS) entry which is preliminary data.</text>
</comment>
<accession>A0ABW0R4S5</accession>
<dbReference type="SUPFAM" id="SSF56059">
    <property type="entry name" value="Glutathione synthetase ATP-binding domain-like"/>
    <property type="match status" value="1"/>
</dbReference>
<dbReference type="InterPro" id="IPR026838">
    <property type="entry name" value="YheC/D"/>
</dbReference>
<name>A0ABW0R4S5_9BACL</name>